<gene>
    <name evidence="1" type="ORF">D9615_009828</name>
</gene>
<keyword evidence="2" id="KW-1185">Reference proteome</keyword>
<organism evidence="1 2">
    <name type="scientific">Tricholomella constricta</name>
    <dbReference type="NCBI Taxonomy" id="117010"/>
    <lineage>
        <taxon>Eukaryota</taxon>
        <taxon>Fungi</taxon>
        <taxon>Dikarya</taxon>
        <taxon>Basidiomycota</taxon>
        <taxon>Agaricomycotina</taxon>
        <taxon>Agaricomycetes</taxon>
        <taxon>Agaricomycetidae</taxon>
        <taxon>Agaricales</taxon>
        <taxon>Tricholomatineae</taxon>
        <taxon>Lyophyllaceae</taxon>
        <taxon>Tricholomella</taxon>
    </lineage>
</organism>
<comment type="caution">
    <text evidence="1">The sequence shown here is derived from an EMBL/GenBank/DDBJ whole genome shotgun (WGS) entry which is preliminary data.</text>
</comment>
<accession>A0A8H5GX71</accession>
<dbReference type="EMBL" id="JAACJP010000042">
    <property type="protein sequence ID" value="KAF5372647.1"/>
    <property type="molecule type" value="Genomic_DNA"/>
</dbReference>
<evidence type="ECO:0000313" key="1">
    <source>
        <dbReference type="EMBL" id="KAF5372647.1"/>
    </source>
</evidence>
<dbReference type="AlphaFoldDB" id="A0A8H5GX71"/>
<name>A0A8H5GX71_9AGAR</name>
<proteinExistence type="predicted"/>
<protein>
    <submittedName>
        <fullName evidence="1">Uncharacterized protein</fullName>
    </submittedName>
</protein>
<dbReference type="Proteomes" id="UP000565441">
    <property type="component" value="Unassembled WGS sequence"/>
</dbReference>
<evidence type="ECO:0000313" key="2">
    <source>
        <dbReference type="Proteomes" id="UP000565441"/>
    </source>
</evidence>
<sequence length="160" mass="17280">MSDRTLDCTHKHIQSFQAHKSTPDIAVAWQGSSSPNPGPASVVIAVSKKIILVLAAAMSRTPPPTASPHAPAVAMPKEVLILLTARVRLLVRGLGVDTERDARRRQQLMMVVRRALERAGFKVVDEMGGALVVNSPAVDVHAEEVSVRVVRVRVKAKTKT</sequence>
<reference evidence="1 2" key="1">
    <citation type="journal article" date="2020" name="ISME J.">
        <title>Uncovering the hidden diversity of litter-decomposition mechanisms in mushroom-forming fungi.</title>
        <authorList>
            <person name="Floudas D."/>
            <person name="Bentzer J."/>
            <person name="Ahren D."/>
            <person name="Johansson T."/>
            <person name="Persson P."/>
            <person name="Tunlid A."/>
        </authorList>
    </citation>
    <scope>NUCLEOTIDE SEQUENCE [LARGE SCALE GENOMIC DNA]</scope>
    <source>
        <strain evidence="1 2">CBS 661.87</strain>
    </source>
</reference>